<feature type="chain" id="PRO_5047381289" evidence="2">
    <location>
        <begin position="19"/>
        <end position="270"/>
    </location>
</feature>
<dbReference type="Gene3D" id="2.40.30.170">
    <property type="match status" value="1"/>
</dbReference>
<dbReference type="PANTHER" id="PTHR30158">
    <property type="entry name" value="ACRA/E-RELATED COMPONENT OF DRUG EFFLUX TRANSPORTER"/>
    <property type="match status" value="1"/>
</dbReference>
<protein>
    <submittedName>
        <fullName evidence="4">Efflux RND transporter periplasmic adaptor subunit</fullName>
    </submittedName>
</protein>
<feature type="domain" description="Multidrug resistance protein MdtA-like barrel-sandwich hybrid" evidence="3">
    <location>
        <begin position="34"/>
        <end position="169"/>
    </location>
</feature>
<name>A0ABV7TK28_9RHOB</name>
<dbReference type="NCBIfam" id="TIGR01730">
    <property type="entry name" value="RND_mfp"/>
    <property type="match status" value="1"/>
</dbReference>
<proteinExistence type="inferred from homology"/>
<reference evidence="5" key="1">
    <citation type="journal article" date="2019" name="Int. J. Syst. Evol. Microbiol.">
        <title>The Global Catalogue of Microorganisms (GCM) 10K type strain sequencing project: providing services to taxonomists for standard genome sequencing and annotation.</title>
        <authorList>
            <consortium name="The Broad Institute Genomics Platform"/>
            <consortium name="The Broad Institute Genome Sequencing Center for Infectious Disease"/>
            <person name="Wu L."/>
            <person name="Ma J."/>
        </authorList>
    </citation>
    <scope>NUCLEOTIDE SEQUENCE [LARGE SCALE GENOMIC DNA]</scope>
    <source>
        <strain evidence="5">KCTC 42911</strain>
    </source>
</reference>
<gene>
    <name evidence="4" type="ORF">ACFORG_18045</name>
</gene>
<dbReference type="EMBL" id="JBHRXI010000017">
    <property type="protein sequence ID" value="MFC3615660.1"/>
    <property type="molecule type" value="Genomic_DNA"/>
</dbReference>
<keyword evidence="2" id="KW-0732">Signal</keyword>
<sequence length="270" mass="29772">MLLRSALLLCFSALAVVAQDVREFPGRVVALTRADVSNAVESTVAEIHFQPGQRVAKGDLLFTLDTTDFEQDLANAQAKLLHAETALLNAEEDYRRLRTLEERGSATGVQLLKAEVAQGFANAVRSETRAKVAEAQANLERTRIHAPLSGIISASSVNVGTYIKKGRAPLAHIVQLDPVRIAYQVPYVQRIEELNLQHLKFPENLLSQTELSLKISDDWVYRLTTVPSQIDAEVDPETGLITIWADIGNPDAQLRPGMSVTVVSRPRMNR</sequence>
<dbReference type="SUPFAM" id="SSF111369">
    <property type="entry name" value="HlyD-like secretion proteins"/>
    <property type="match status" value="1"/>
</dbReference>
<evidence type="ECO:0000256" key="2">
    <source>
        <dbReference type="SAM" id="SignalP"/>
    </source>
</evidence>
<dbReference type="Gene3D" id="2.40.50.100">
    <property type="match status" value="1"/>
</dbReference>
<keyword evidence="5" id="KW-1185">Reference proteome</keyword>
<dbReference type="Gene3D" id="1.10.287.470">
    <property type="entry name" value="Helix hairpin bin"/>
    <property type="match status" value="1"/>
</dbReference>
<evidence type="ECO:0000256" key="1">
    <source>
        <dbReference type="ARBA" id="ARBA00009477"/>
    </source>
</evidence>
<comment type="caution">
    <text evidence="4">The sequence shown here is derived from an EMBL/GenBank/DDBJ whole genome shotgun (WGS) entry which is preliminary data.</text>
</comment>
<evidence type="ECO:0000313" key="5">
    <source>
        <dbReference type="Proteomes" id="UP001595629"/>
    </source>
</evidence>
<dbReference type="InterPro" id="IPR006143">
    <property type="entry name" value="RND_pump_MFP"/>
</dbReference>
<dbReference type="InterPro" id="IPR058625">
    <property type="entry name" value="MdtA-like_BSH"/>
</dbReference>
<dbReference type="Pfam" id="PF25917">
    <property type="entry name" value="BSH_RND"/>
    <property type="match status" value="1"/>
</dbReference>
<dbReference type="RefSeq" id="WP_386736928.1">
    <property type="nucleotide sequence ID" value="NZ_JBHRXI010000017.1"/>
</dbReference>
<accession>A0ABV7TK28</accession>
<comment type="similarity">
    <text evidence="1">Belongs to the membrane fusion protein (MFP) (TC 8.A.1) family.</text>
</comment>
<evidence type="ECO:0000313" key="4">
    <source>
        <dbReference type="EMBL" id="MFC3615660.1"/>
    </source>
</evidence>
<dbReference type="Proteomes" id="UP001595629">
    <property type="component" value="Unassembled WGS sequence"/>
</dbReference>
<organism evidence="4 5">
    <name type="scientific">Lutimaribacter marinistellae</name>
    <dbReference type="NCBI Taxonomy" id="1820329"/>
    <lineage>
        <taxon>Bacteria</taxon>
        <taxon>Pseudomonadati</taxon>
        <taxon>Pseudomonadota</taxon>
        <taxon>Alphaproteobacteria</taxon>
        <taxon>Rhodobacterales</taxon>
        <taxon>Roseobacteraceae</taxon>
        <taxon>Lutimaribacter</taxon>
    </lineage>
</organism>
<evidence type="ECO:0000259" key="3">
    <source>
        <dbReference type="Pfam" id="PF25917"/>
    </source>
</evidence>
<feature type="signal peptide" evidence="2">
    <location>
        <begin position="1"/>
        <end position="18"/>
    </location>
</feature>